<evidence type="ECO:0000256" key="19">
    <source>
        <dbReference type="PIRSR" id="PIRSR600823-5"/>
    </source>
</evidence>
<feature type="disulfide bond" evidence="19">
    <location>
        <begin position="113"/>
        <end position="336"/>
    </location>
</feature>
<comment type="function">
    <text evidence="20">Removal of H(2)O(2), oxidation of toxic reductants, biosynthesis and degradation of lignin, suberization, auxin catabolism, response to environmental stresses such as wounding, pathogen attack and oxidative stress.</text>
</comment>
<dbReference type="GO" id="GO:0046872">
    <property type="term" value="F:metal ion binding"/>
    <property type="evidence" value="ECO:0007669"/>
    <property type="project" value="UniProtKB-UniRule"/>
</dbReference>
<dbReference type="CDD" id="cd00693">
    <property type="entry name" value="secretory_peroxidase"/>
    <property type="match status" value="1"/>
</dbReference>
<evidence type="ECO:0000256" key="4">
    <source>
        <dbReference type="ARBA" id="ARBA00012313"/>
    </source>
</evidence>
<dbReference type="Gene3D" id="1.10.520.10">
    <property type="match status" value="1"/>
</dbReference>
<dbReference type="GO" id="GO:0005576">
    <property type="term" value="C:extracellular region"/>
    <property type="evidence" value="ECO:0007669"/>
    <property type="project" value="UniProtKB-SubCell"/>
</dbReference>
<organism evidence="22 23">
    <name type="scientific">Urochloa decumbens</name>
    <dbReference type="NCBI Taxonomy" id="240449"/>
    <lineage>
        <taxon>Eukaryota</taxon>
        <taxon>Viridiplantae</taxon>
        <taxon>Streptophyta</taxon>
        <taxon>Embryophyta</taxon>
        <taxon>Tracheophyta</taxon>
        <taxon>Spermatophyta</taxon>
        <taxon>Magnoliopsida</taxon>
        <taxon>Liliopsida</taxon>
        <taxon>Poales</taxon>
        <taxon>Poaceae</taxon>
        <taxon>PACMAD clade</taxon>
        <taxon>Panicoideae</taxon>
        <taxon>Panicodae</taxon>
        <taxon>Paniceae</taxon>
        <taxon>Melinidinae</taxon>
        <taxon>Urochloa</taxon>
    </lineage>
</organism>
<keyword evidence="20" id="KW-0732">Signal</keyword>
<dbReference type="GO" id="GO:0020037">
    <property type="term" value="F:heme binding"/>
    <property type="evidence" value="ECO:0007669"/>
    <property type="project" value="UniProtKB-UniRule"/>
</dbReference>
<dbReference type="Pfam" id="PF00141">
    <property type="entry name" value="peroxidase"/>
    <property type="match status" value="1"/>
</dbReference>
<evidence type="ECO:0000256" key="7">
    <source>
        <dbReference type="ARBA" id="ARBA00022617"/>
    </source>
</evidence>
<comment type="cofactor">
    <cofactor evidence="17 20">
        <name>Ca(2+)</name>
        <dbReference type="ChEBI" id="CHEBI:29108"/>
    </cofactor>
    <text evidence="17 20">Binds 2 calcium ions per subunit.</text>
</comment>
<evidence type="ECO:0000256" key="13">
    <source>
        <dbReference type="ARBA" id="ARBA00023180"/>
    </source>
</evidence>
<feature type="binding site" evidence="17">
    <location>
        <position position="80"/>
    </location>
    <ligand>
        <name>Ca(2+)</name>
        <dbReference type="ChEBI" id="CHEBI:29108"/>
        <label>1</label>
    </ligand>
</feature>
<dbReference type="InterPro" id="IPR010255">
    <property type="entry name" value="Haem_peroxidase_sf"/>
</dbReference>
<feature type="disulfide bond" evidence="19">
    <location>
        <begin position="64"/>
        <end position="69"/>
    </location>
</feature>
<keyword evidence="8 17" id="KW-0479">Metal-binding</keyword>
<dbReference type="GO" id="GO:0042744">
    <property type="term" value="P:hydrogen peroxide catabolic process"/>
    <property type="evidence" value="ECO:0007669"/>
    <property type="project" value="UniProtKB-KW"/>
</dbReference>
<comment type="subcellular location">
    <subcellularLocation>
        <location evidence="2 20">Secreted</location>
    </subcellularLocation>
</comment>
<keyword evidence="23" id="KW-1185">Reference proteome</keyword>
<feature type="disulfide bond" evidence="19">
    <location>
        <begin position="31"/>
        <end position="107"/>
    </location>
</feature>
<evidence type="ECO:0000256" key="14">
    <source>
        <dbReference type="ARBA" id="ARBA00023324"/>
    </source>
</evidence>
<dbReference type="InterPro" id="IPR019794">
    <property type="entry name" value="Peroxidases_AS"/>
</dbReference>
<dbReference type="FunFam" id="1.10.420.10:FF:000006">
    <property type="entry name" value="Peroxidase"/>
    <property type="match status" value="1"/>
</dbReference>
<feature type="binding site" evidence="17">
    <location>
        <position position="268"/>
    </location>
    <ligand>
        <name>Ca(2+)</name>
        <dbReference type="ChEBI" id="CHEBI:29108"/>
        <label>2</label>
    </ligand>
</feature>
<evidence type="ECO:0000313" key="23">
    <source>
        <dbReference type="Proteomes" id="UP001497457"/>
    </source>
</evidence>
<evidence type="ECO:0000313" key="22">
    <source>
        <dbReference type="EMBL" id="CAL5084761.1"/>
    </source>
</evidence>
<dbReference type="PROSITE" id="PS00435">
    <property type="entry name" value="PEROXIDASE_1"/>
    <property type="match status" value="1"/>
</dbReference>
<proteinExistence type="inferred from homology"/>
<dbReference type="PANTHER" id="PTHR31388">
    <property type="entry name" value="PEROXIDASE 72-RELATED"/>
    <property type="match status" value="1"/>
</dbReference>
<evidence type="ECO:0000256" key="12">
    <source>
        <dbReference type="ARBA" id="ARBA00023157"/>
    </source>
</evidence>
<dbReference type="EC" id="1.11.1.7" evidence="4 20"/>
<sequence>MASSVSVLLLLCMAAAVASAQLSPTFYDTSCPNALSTIKSAVTAAVNKENRMGASLLRLHFHDCFVQGCDASVLLDSGGEQGALPNAGSLRGFDVIANIKAQVEADCKQTVSCADILAVAARDSVVAGFVRWQTSRRPGQLHLHPIIEFDLVLVQLGGPSWTVPLGRRDSTTGSASLANSDLPPPFFNLSDLIGAFSNKGFSATEMVALSGAHTIGQAQCKNFRDHIYNDTNINSGFASSLKANCPQPTGSGDGNLAPLDTTTPYVFDNAYYSNLLNQKGLLHSDQELFNGGSTDNTVRNFASNSAAFSSAFAAAMVKMGNLSPLTGSQGQIRLTCSKAN</sequence>
<feature type="binding site" evidence="17">
    <location>
        <position position="68"/>
    </location>
    <ligand>
        <name>Ca(2+)</name>
        <dbReference type="ChEBI" id="CHEBI:29108"/>
        <label>1</label>
    </ligand>
</feature>
<dbReference type="Gene3D" id="1.10.420.10">
    <property type="entry name" value="Peroxidase, domain 2"/>
    <property type="match status" value="1"/>
</dbReference>
<comment type="cofactor">
    <cofactor evidence="17 20">
        <name>heme b</name>
        <dbReference type="ChEBI" id="CHEBI:60344"/>
    </cofactor>
    <text evidence="17 20">Binds 1 heme b (iron(II)-protoporphyrin IX) group per subunit.</text>
</comment>
<evidence type="ECO:0000256" key="6">
    <source>
        <dbReference type="ARBA" id="ARBA00022559"/>
    </source>
</evidence>
<dbReference type="PROSITE" id="PS50873">
    <property type="entry name" value="PEROXIDASE_4"/>
    <property type="match status" value="1"/>
</dbReference>
<feature type="domain" description="Plant heme peroxidase family profile" evidence="21">
    <location>
        <begin position="21"/>
        <end position="340"/>
    </location>
</feature>
<keyword evidence="7 20" id="KW-0349">Heme</keyword>
<dbReference type="InterPro" id="IPR000823">
    <property type="entry name" value="Peroxidase_pln"/>
</dbReference>
<keyword evidence="10 20" id="KW-0560">Oxidoreductase</keyword>
<evidence type="ECO:0000256" key="11">
    <source>
        <dbReference type="ARBA" id="ARBA00023004"/>
    </source>
</evidence>
<dbReference type="InterPro" id="IPR002016">
    <property type="entry name" value="Haem_peroxidase"/>
</dbReference>
<evidence type="ECO:0000259" key="21">
    <source>
        <dbReference type="PROSITE" id="PS50873"/>
    </source>
</evidence>
<dbReference type="SUPFAM" id="SSF48113">
    <property type="entry name" value="Heme-dependent peroxidases"/>
    <property type="match status" value="1"/>
</dbReference>
<feature type="binding site" description="axial binding residue" evidence="17">
    <location>
        <position position="213"/>
    </location>
    <ligand>
        <name>heme b</name>
        <dbReference type="ChEBI" id="CHEBI:60344"/>
    </ligand>
    <ligandPart>
        <name>Fe</name>
        <dbReference type="ChEBI" id="CHEBI:18248"/>
    </ligandPart>
</feature>
<evidence type="ECO:0000256" key="2">
    <source>
        <dbReference type="ARBA" id="ARBA00004613"/>
    </source>
</evidence>
<gene>
    <name evidence="22" type="ORF">URODEC1_LOCUS110756</name>
</gene>
<feature type="signal peptide" evidence="20">
    <location>
        <begin position="1"/>
        <end position="20"/>
    </location>
</feature>
<feature type="binding site" evidence="17">
    <location>
        <position position="72"/>
    </location>
    <ligand>
        <name>Ca(2+)</name>
        <dbReference type="ChEBI" id="CHEBI:29108"/>
        <label>1</label>
    </ligand>
</feature>
<dbReference type="AlphaFoldDB" id="A0ABC9FZ38"/>
<dbReference type="GO" id="GO:0006979">
    <property type="term" value="P:response to oxidative stress"/>
    <property type="evidence" value="ECO:0007669"/>
    <property type="project" value="UniProtKB-UniRule"/>
</dbReference>
<keyword evidence="14 20" id="KW-0376">Hydrogen peroxide</keyword>
<feature type="disulfide bond" evidence="19">
    <location>
        <begin position="220"/>
        <end position="245"/>
    </location>
</feature>
<feature type="binding site" evidence="17">
    <location>
        <position position="214"/>
    </location>
    <ligand>
        <name>Ca(2+)</name>
        <dbReference type="ChEBI" id="CHEBI:29108"/>
        <label>2</label>
    </ligand>
</feature>
<evidence type="ECO:0000256" key="9">
    <source>
        <dbReference type="ARBA" id="ARBA00022837"/>
    </source>
</evidence>
<feature type="binding site" evidence="17">
    <location>
        <position position="260"/>
    </location>
    <ligand>
        <name>Ca(2+)</name>
        <dbReference type="ChEBI" id="CHEBI:29108"/>
        <label>2</label>
    </ligand>
</feature>
<comment type="similarity">
    <text evidence="20">Belongs to the peroxidase family. Classical plant (class III) peroxidase subfamily.</text>
</comment>
<name>A0ABC9FZ38_9POAL</name>
<dbReference type="PRINTS" id="PR00461">
    <property type="entry name" value="PLPEROXIDASE"/>
</dbReference>
<dbReference type="EMBL" id="OZ075118">
    <property type="protein sequence ID" value="CAL5084761.1"/>
    <property type="molecule type" value="Genomic_DNA"/>
</dbReference>
<dbReference type="PANTHER" id="PTHR31388:SF256">
    <property type="entry name" value="PEROXIDASE"/>
    <property type="match status" value="1"/>
</dbReference>
<comment type="similarity">
    <text evidence="3">Belongs to the peroxidase family. Ascorbate peroxidase subfamily.</text>
</comment>
<keyword evidence="11 17" id="KW-0408">Iron</keyword>
<evidence type="ECO:0000256" key="3">
    <source>
        <dbReference type="ARBA" id="ARBA00006873"/>
    </source>
</evidence>
<feature type="chain" id="PRO_5044531324" description="Peroxidase" evidence="20">
    <location>
        <begin position="21"/>
        <end position="340"/>
    </location>
</feature>
<feature type="binding site" evidence="17">
    <location>
        <position position="66"/>
    </location>
    <ligand>
        <name>Ca(2+)</name>
        <dbReference type="ChEBI" id="CHEBI:29108"/>
        <label>1</label>
    </ligand>
</feature>
<keyword evidence="9 17" id="KW-0106">Calcium</keyword>
<dbReference type="InterPro" id="IPR033905">
    <property type="entry name" value="Secretory_peroxidase"/>
</dbReference>
<comment type="catalytic activity">
    <reaction evidence="1 20">
        <text>2 a phenolic donor + H2O2 = 2 a phenolic radical donor + 2 H2O</text>
        <dbReference type="Rhea" id="RHEA:56136"/>
        <dbReference type="ChEBI" id="CHEBI:15377"/>
        <dbReference type="ChEBI" id="CHEBI:16240"/>
        <dbReference type="ChEBI" id="CHEBI:139520"/>
        <dbReference type="ChEBI" id="CHEBI:139521"/>
        <dbReference type="EC" id="1.11.1.7"/>
    </reaction>
</comment>
<keyword evidence="6 20" id="KW-0575">Peroxidase</keyword>
<accession>A0ABC9FZ38</accession>
<keyword evidence="5 20" id="KW-0964">Secreted</keyword>
<evidence type="ECO:0000256" key="17">
    <source>
        <dbReference type="PIRSR" id="PIRSR600823-3"/>
    </source>
</evidence>
<dbReference type="Proteomes" id="UP001497457">
    <property type="component" value="Chromosome 8b"/>
</dbReference>
<reference evidence="23" key="1">
    <citation type="submission" date="2024-06" db="EMBL/GenBank/DDBJ databases">
        <authorList>
            <person name="Ryan C."/>
        </authorList>
    </citation>
    <scope>NUCLEOTIDE SEQUENCE [LARGE SCALE GENOMIC DNA]</scope>
</reference>
<dbReference type="PROSITE" id="PS00436">
    <property type="entry name" value="PEROXIDASE_2"/>
    <property type="match status" value="1"/>
</dbReference>
<feature type="site" description="Transition state stabilizer" evidence="18">
    <location>
        <position position="58"/>
    </location>
</feature>
<evidence type="ECO:0000256" key="20">
    <source>
        <dbReference type="RuleBase" id="RU362060"/>
    </source>
</evidence>
<evidence type="ECO:0000256" key="5">
    <source>
        <dbReference type="ARBA" id="ARBA00022525"/>
    </source>
</evidence>
<feature type="binding site" evidence="17">
    <location>
        <position position="63"/>
    </location>
    <ligand>
        <name>Ca(2+)</name>
        <dbReference type="ChEBI" id="CHEBI:29108"/>
        <label>1</label>
    </ligand>
</feature>
<evidence type="ECO:0000256" key="1">
    <source>
        <dbReference type="ARBA" id="ARBA00000189"/>
    </source>
</evidence>
<evidence type="ECO:0000256" key="8">
    <source>
        <dbReference type="ARBA" id="ARBA00022723"/>
    </source>
</evidence>
<feature type="binding site" evidence="17">
    <location>
        <position position="263"/>
    </location>
    <ligand>
        <name>Ca(2+)</name>
        <dbReference type="ChEBI" id="CHEBI:29108"/>
        <label>2</label>
    </ligand>
</feature>
<feature type="binding site" evidence="17">
    <location>
        <position position="70"/>
    </location>
    <ligand>
        <name>Ca(2+)</name>
        <dbReference type="ChEBI" id="CHEBI:29108"/>
        <label>1</label>
    </ligand>
</feature>
<evidence type="ECO:0000256" key="18">
    <source>
        <dbReference type="PIRSR" id="PIRSR600823-4"/>
    </source>
</evidence>
<evidence type="ECO:0000256" key="16">
    <source>
        <dbReference type="PIRSR" id="PIRSR600823-2"/>
    </source>
</evidence>
<feature type="binding site" evidence="16">
    <location>
        <position position="183"/>
    </location>
    <ligand>
        <name>substrate</name>
    </ligand>
</feature>
<feature type="active site" description="Proton acceptor" evidence="15">
    <location>
        <position position="62"/>
    </location>
</feature>
<dbReference type="InterPro" id="IPR019793">
    <property type="entry name" value="Peroxidases_heam-ligand_BS"/>
</dbReference>
<reference evidence="22 23" key="2">
    <citation type="submission" date="2024-10" db="EMBL/GenBank/DDBJ databases">
        <authorList>
            <person name="Ryan C."/>
        </authorList>
    </citation>
    <scope>NUCLEOTIDE SEQUENCE [LARGE SCALE GENOMIC DNA]</scope>
</reference>
<keyword evidence="13" id="KW-0325">Glycoprotein</keyword>
<keyword evidence="12 19" id="KW-1015">Disulfide bond</keyword>
<dbReference type="PRINTS" id="PR00458">
    <property type="entry name" value="PEROXIDASE"/>
</dbReference>
<protein>
    <recommendedName>
        <fullName evidence="4 20">Peroxidase</fullName>
        <ecNumber evidence="4 20">1.11.1.7</ecNumber>
    </recommendedName>
</protein>
<evidence type="ECO:0000256" key="15">
    <source>
        <dbReference type="PIRSR" id="PIRSR600823-1"/>
    </source>
</evidence>
<evidence type="ECO:0000256" key="10">
    <source>
        <dbReference type="ARBA" id="ARBA00023002"/>
    </source>
</evidence>
<dbReference type="GO" id="GO:0140825">
    <property type="term" value="F:lactoperoxidase activity"/>
    <property type="evidence" value="ECO:0007669"/>
    <property type="project" value="UniProtKB-EC"/>
</dbReference>